<feature type="signal peptide" evidence="14">
    <location>
        <begin position="1"/>
        <end position="17"/>
    </location>
</feature>
<keyword evidence="6 14" id="KW-0732">Signal</keyword>
<gene>
    <name evidence="16" type="ORF">LTR36_003345</name>
</gene>
<dbReference type="Gene3D" id="3.40.50.1820">
    <property type="entry name" value="alpha/beta hydrolase"/>
    <property type="match status" value="1"/>
</dbReference>
<evidence type="ECO:0000256" key="13">
    <source>
        <dbReference type="PIRSR" id="PIRSR611150-2"/>
    </source>
</evidence>
<keyword evidence="7 14" id="KW-0378">Hydrolase</keyword>
<dbReference type="Pfam" id="PF01083">
    <property type="entry name" value="Cutinase"/>
    <property type="match status" value="1"/>
</dbReference>
<evidence type="ECO:0000256" key="12">
    <source>
        <dbReference type="PIRSR" id="PIRSR611150-1"/>
    </source>
</evidence>
<evidence type="ECO:0000256" key="14">
    <source>
        <dbReference type="RuleBase" id="RU361263"/>
    </source>
</evidence>
<dbReference type="AlphaFoldDB" id="A0AAV9JXN6"/>
<dbReference type="FunFam" id="3.40.50.1820:FF:000235">
    <property type="entry name" value="Cutinase 1"/>
    <property type="match status" value="1"/>
</dbReference>
<reference evidence="16 17" key="1">
    <citation type="submission" date="2021-11" db="EMBL/GenBank/DDBJ databases">
        <title>Black yeast isolated from Biological Soil Crust.</title>
        <authorList>
            <person name="Kurbessoian T."/>
        </authorList>
    </citation>
    <scope>NUCLEOTIDE SEQUENCE [LARGE SCALE GENOMIC DNA]</scope>
    <source>
        <strain evidence="16 17">CCFEE 5522</strain>
    </source>
</reference>
<keyword evidence="5 14" id="KW-0964">Secreted</keyword>
<evidence type="ECO:0000256" key="3">
    <source>
        <dbReference type="ARBA" id="ARBA00013095"/>
    </source>
</evidence>
<evidence type="ECO:0000256" key="4">
    <source>
        <dbReference type="ARBA" id="ARBA00022487"/>
    </source>
</evidence>
<organism evidence="16 17">
    <name type="scientific">Oleoguttula mirabilis</name>
    <dbReference type="NCBI Taxonomy" id="1507867"/>
    <lineage>
        <taxon>Eukaryota</taxon>
        <taxon>Fungi</taxon>
        <taxon>Dikarya</taxon>
        <taxon>Ascomycota</taxon>
        <taxon>Pezizomycotina</taxon>
        <taxon>Dothideomycetes</taxon>
        <taxon>Dothideomycetidae</taxon>
        <taxon>Mycosphaerellales</taxon>
        <taxon>Teratosphaeriaceae</taxon>
        <taxon>Oleoguttula</taxon>
    </lineage>
</organism>
<dbReference type="GO" id="GO:0016052">
    <property type="term" value="P:carbohydrate catabolic process"/>
    <property type="evidence" value="ECO:0007669"/>
    <property type="project" value="TreeGrafter"/>
</dbReference>
<dbReference type="InterPro" id="IPR000675">
    <property type="entry name" value="Cutinase/axe"/>
</dbReference>
<dbReference type="InterPro" id="IPR043580">
    <property type="entry name" value="CUTINASE_1"/>
</dbReference>
<evidence type="ECO:0000256" key="15">
    <source>
        <dbReference type="SAM" id="MobiDB-lite"/>
    </source>
</evidence>
<comment type="subcellular location">
    <subcellularLocation>
        <location evidence="1 14">Secreted</location>
    </subcellularLocation>
</comment>
<dbReference type="EC" id="3.1.1.74" evidence="3 14"/>
<evidence type="ECO:0000256" key="7">
    <source>
        <dbReference type="ARBA" id="ARBA00022801"/>
    </source>
</evidence>
<evidence type="ECO:0000256" key="10">
    <source>
        <dbReference type="ARBA" id="ARBA00057514"/>
    </source>
</evidence>
<dbReference type="PRINTS" id="PR00129">
    <property type="entry name" value="CUTINASE"/>
</dbReference>
<dbReference type="Proteomes" id="UP001324427">
    <property type="component" value="Unassembled WGS sequence"/>
</dbReference>
<proteinExistence type="inferred from homology"/>
<evidence type="ECO:0000256" key="8">
    <source>
        <dbReference type="ARBA" id="ARBA00023157"/>
    </source>
</evidence>
<evidence type="ECO:0000256" key="9">
    <source>
        <dbReference type="ARBA" id="ARBA00034045"/>
    </source>
</evidence>
<accession>A0AAV9JXN6</accession>
<dbReference type="SMART" id="SM01110">
    <property type="entry name" value="Cutinase"/>
    <property type="match status" value="1"/>
</dbReference>
<name>A0AAV9JXN6_9PEZI</name>
<keyword evidence="8 13" id="KW-1015">Disulfide bond</keyword>
<dbReference type="GO" id="GO:0050525">
    <property type="term" value="F:cutinase activity"/>
    <property type="evidence" value="ECO:0007669"/>
    <property type="project" value="UniProtKB-UniRule"/>
</dbReference>
<evidence type="ECO:0000256" key="1">
    <source>
        <dbReference type="ARBA" id="ARBA00004613"/>
    </source>
</evidence>
<evidence type="ECO:0000313" key="17">
    <source>
        <dbReference type="Proteomes" id="UP001324427"/>
    </source>
</evidence>
<dbReference type="PANTHER" id="PTHR48250">
    <property type="entry name" value="CUTINASE 2-RELATED"/>
    <property type="match status" value="1"/>
</dbReference>
<evidence type="ECO:0000256" key="11">
    <source>
        <dbReference type="ARBA" id="ARBA00074522"/>
    </source>
</evidence>
<comment type="caution">
    <text evidence="16">The sequence shown here is derived from an EMBL/GenBank/DDBJ whole genome shotgun (WGS) entry which is preliminary data.</text>
</comment>
<feature type="active site" description="Nucleophile" evidence="12">
    <location>
        <position position="128"/>
    </location>
</feature>
<protein>
    <recommendedName>
        <fullName evidence="11 14">Cutinase</fullName>
        <ecNumber evidence="3 14">3.1.1.74</ecNumber>
    </recommendedName>
</protein>
<feature type="compositionally biased region" description="Low complexity" evidence="15">
    <location>
        <begin position="217"/>
        <end position="243"/>
    </location>
</feature>
<dbReference type="InterPro" id="IPR029058">
    <property type="entry name" value="AB_hydrolase_fold"/>
</dbReference>
<feature type="active site" description="Proton donor/acceptor" evidence="12">
    <location>
        <position position="196"/>
    </location>
</feature>
<feature type="active site" evidence="12">
    <location>
        <position position="183"/>
    </location>
</feature>
<evidence type="ECO:0000256" key="6">
    <source>
        <dbReference type="ARBA" id="ARBA00022729"/>
    </source>
</evidence>
<feature type="region of interest" description="Disordered" evidence="15">
    <location>
        <begin position="217"/>
        <end position="250"/>
    </location>
</feature>
<dbReference type="PANTHER" id="PTHR48250:SF3">
    <property type="entry name" value="CUTINASE 1-RELATED"/>
    <property type="match status" value="1"/>
</dbReference>
<keyword evidence="17" id="KW-1185">Reference proteome</keyword>
<sequence length="250" mass="25312">MRTSTLLAALAAAVATASPIASNNLKRSTENELTDGSCRGVTFIMARGSTETGNMGETVGPATCKALKKIYGSDGVACQGVGSPYTAGIYENSLPGGTSSAAYGEAEKLITQAHTKCPDTVITCGGYSQGAAVMTDGIQRLSSDIQSQIAGVVLYGDTRNKQDDGGIPNFSKDKVKVYCNSGDGVCDGALIVTAAHLEYESKVSDAAMWLQTQVSSAGSSSNSSSNTTSSSPSASSSASALGSLFGGLRA</sequence>
<evidence type="ECO:0000256" key="5">
    <source>
        <dbReference type="ARBA" id="ARBA00022525"/>
    </source>
</evidence>
<dbReference type="SUPFAM" id="SSF53474">
    <property type="entry name" value="alpha/beta-Hydrolases"/>
    <property type="match status" value="1"/>
</dbReference>
<feature type="disulfide bond" evidence="13">
    <location>
        <begin position="38"/>
        <end position="117"/>
    </location>
</feature>
<keyword evidence="4 14" id="KW-0719">Serine esterase</keyword>
<comment type="function">
    <text evidence="10">Catalyzes the hydrolysis of complex carboxylic polyesters found in the cell wall of plants. Degrades cutin, a macromolecule that forms the structure of the plant cuticle. Allows pathogenic fungi to penetrate through the cuticular barrier into the host plant during the initial stage of fungal infection.</text>
</comment>
<evidence type="ECO:0000256" key="2">
    <source>
        <dbReference type="ARBA" id="ARBA00007534"/>
    </source>
</evidence>
<dbReference type="InterPro" id="IPR011150">
    <property type="entry name" value="Cutinase_monf"/>
</dbReference>
<comment type="catalytic activity">
    <reaction evidence="9 14">
        <text>cutin + H2O = cutin monomers.</text>
        <dbReference type="EC" id="3.1.1.74"/>
    </reaction>
</comment>
<comment type="similarity">
    <text evidence="2 14">Belongs to the cutinase family.</text>
</comment>
<dbReference type="PROSITE" id="PS00155">
    <property type="entry name" value="CUTINASE_1"/>
    <property type="match status" value="1"/>
</dbReference>
<feature type="chain" id="PRO_5043089210" description="Cutinase" evidence="14">
    <location>
        <begin position="18"/>
        <end position="250"/>
    </location>
</feature>
<dbReference type="GO" id="GO:0005576">
    <property type="term" value="C:extracellular region"/>
    <property type="evidence" value="ECO:0007669"/>
    <property type="project" value="UniProtKB-SubCell"/>
</dbReference>
<feature type="disulfide bond" evidence="13">
    <location>
        <begin position="179"/>
        <end position="186"/>
    </location>
</feature>
<evidence type="ECO:0000313" key="16">
    <source>
        <dbReference type="EMBL" id="KAK4550378.1"/>
    </source>
</evidence>
<dbReference type="EMBL" id="JAVFHQ010000002">
    <property type="protein sequence ID" value="KAK4550378.1"/>
    <property type="molecule type" value="Genomic_DNA"/>
</dbReference>